<accession>A0ABQ8DBY3</accession>
<reference evidence="1 2" key="1">
    <citation type="submission" date="2021-05" db="EMBL/GenBank/DDBJ databases">
        <title>Genome Assembly of Synthetic Allotetraploid Brassica napus Reveals Homoeologous Exchanges between Subgenomes.</title>
        <authorList>
            <person name="Davis J.T."/>
        </authorList>
    </citation>
    <scope>NUCLEOTIDE SEQUENCE [LARGE SCALE GENOMIC DNA]</scope>
    <source>
        <strain evidence="2">cv. Da-Ae</strain>
        <tissue evidence="1">Seedling</tissue>
    </source>
</reference>
<comment type="caution">
    <text evidence="1">The sequence shown here is derived from an EMBL/GenBank/DDBJ whole genome shotgun (WGS) entry which is preliminary data.</text>
</comment>
<dbReference type="Proteomes" id="UP000824890">
    <property type="component" value="Unassembled WGS sequence"/>
</dbReference>
<sequence>EELQTYLTTVPLPGISQVEDHYAWEVEGTELQSFSTSKTWNVVRNRAVEQGWTQSIWFKGHTCNSWFSLMLVLIVFTCVRKCLCPSDVDSGASVVLLNGGEFGEAKRPARLSGFSFDATPLCLHLYVRMSLHFPW</sequence>
<evidence type="ECO:0000313" key="1">
    <source>
        <dbReference type="EMBL" id="KAH0926318.1"/>
    </source>
</evidence>
<dbReference type="EMBL" id="JAGKQM010000005">
    <property type="protein sequence ID" value="KAH0926318.1"/>
    <property type="molecule type" value="Genomic_DNA"/>
</dbReference>
<proteinExistence type="predicted"/>
<name>A0ABQ8DBY3_BRANA</name>
<feature type="non-terminal residue" evidence="1">
    <location>
        <position position="135"/>
    </location>
</feature>
<protein>
    <submittedName>
        <fullName evidence="1">Uncharacterized protein</fullName>
    </submittedName>
</protein>
<keyword evidence="2" id="KW-1185">Reference proteome</keyword>
<organism evidence="1 2">
    <name type="scientific">Brassica napus</name>
    <name type="common">Rape</name>
    <dbReference type="NCBI Taxonomy" id="3708"/>
    <lineage>
        <taxon>Eukaryota</taxon>
        <taxon>Viridiplantae</taxon>
        <taxon>Streptophyta</taxon>
        <taxon>Embryophyta</taxon>
        <taxon>Tracheophyta</taxon>
        <taxon>Spermatophyta</taxon>
        <taxon>Magnoliopsida</taxon>
        <taxon>eudicotyledons</taxon>
        <taxon>Gunneridae</taxon>
        <taxon>Pentapetalae</taxon>
        <taxon>rosids</taxon>
        <taxon>malvids</taxon>
        <taxon>Brassicales</taxon>
        <taxon>Brassicaceae</taxon>
        <taxon>Brassiceae</taxon>
        <taxon>Brassica</taxon>
    </lineage>
</organism>
<feature type="non-terminal residue" evidence="1">
    <location>
        <position position="1"/>
    </location>
</feature>
<evidence type="ECO:0000313" key="2">
    <source>
        <dbReference type="Proteomes" id="UP000824890"/>
    </source>
</evidence>
<gene>
    <name evidence="1" type="ORF">HID58_018574</name>
</gene>